<dbReference type="AlphaFoldDB" id="A0A6J1SZM2"/>
<gene>
    <name evidence="2" type="primary">LOC113212031</name>
</gene>
<evidence type="ECO:0000313" key="2">
    <source>
        <dbReference type="RefSeq" id="XP_026286383.2"/>
    </source>
</evidence>
<dbReference type="Proteomes" id="UP000504606">
    <property type="component" value="Unplaced"/>
</dbReference>
<dbReference type="GeneID" id="113212031"/>
<name>A0A6J1SZM2_FRAOC</name>
<sequence length="241" mass="27687">MGQKVTSHMTICATFKRFYAADVHELAEPLSPPYDEARTEDVHELAEPLSPLSRDEFWLVPRRAVIDPCFCDYNSFSDFAEDPFFREPAMGADVVVDLGDVRVYRLASCMYMPENRSVRMCGLHFLSCDRQEVMDYFHTCHTLALSSAHPDTDDPDFIKDWLQREDQDEIAKSRAETADMSERMVWTTNRLRFCAGQTVVYVPADDSPTEMRSVPTDGTPVKFYPSTMYSTKETARVQLKF</sequence>
<accession>A0A6J1SZM2</accession>
<keyword evidence="1" id="KW-1185">Reference proteome</keyword>
<organism evidence="1 2">
    <name type="scientific">Frankliniella occidentalis</name>
    <name type="common">Western flower thrips</name>
    <name type="synonym">Euthrips occidentalis</name>
    <dbReference type="NCBI Taxonomy" id="133901"/>
    <lineage>
        <taxon>Eukaryota</taxon>
        <taxon>Metazoa</taxon>
        <taxon>Ecdysozoa</taxon>
        <taxon>Arthropoda</taxon>
        <taxon>Hexapoda</taxon>
        <taxon>Insecta</taxon>
        <taxon>Pterygota</taxon>
        <taxon>Neoptera</taxon>
        <taxon>Paraneoptera</taxon>
        <taxon>Thysanoptera</taxon>
        <taxon>Terebrantia</taxon>
        <taxon>Thripoidea</taxon>
        <taxon>Thripidae</taxon>
        <taxon>Frankliniella</taxon>
    </lineage>
</organism>
<proteinExistence type="predicted"/>
<dbReference type="KEGG" id="foc:113212031"/>
<evidence type="ECO:0000313" key="1">
    <source>
        <dbReference type="Proteomes" id="UP000504606"/>
    </source>
</evidence>
<dbReference type="RefSeq" id="XP_026286383.2">
    <property type="nucleotide sequence ID" value="XM_026430598.2"/>
</dbReference>
<protein>
    <submittedName>
        <fullName evidence="2">Uncharacterized protein LOC113212031</fullName>
    </submittedName>
</protein>
<reference evidence="2" key="1">
    <citation type="submission" date="2025-08" db="UniProtKB">
        <authorList>
            <consortium name="RefSeq"/>
        </authorList>
    </citation>
    <scope>IDENTIFICATION</scope>
    <source>
        <tissue evidence="2">Whole organism</tissue>
    </source>
</reference>